<keyword evidence="2 3" id="KW-0560">Oxidoreductase</keyword>
<organism evidence="6 7">
    <name type="scientific">Paenactinomyces guangxiensis</name>
    <dbReference type="NCBI Taxonomy" id="1490290"/>
    <lineage>
        <taxon>Bacteria</taxon>
        <taxon>Bacillati</taxon>
        <taxon>Bacillota</taxon>
        <taxon>Bacilli</taxon>
        <taxon>Bacillales</taxon>
        <taxon>Thermoactinomycetaceae</taxon>
        <taxon>Paenactinomyces</taxon>
    </lineage>
</organism>
<keyword evidence="7" id="KW-1185">Reference proteome</keyword>
<dbReference type="EMBL" id="JACEIQ010000015">
    <property type="protein sequence ID" value="MBA4495425.1"/>
    <property type="molecule type" value="Genomic_DNA"/>
</dbReference>
<comment type="caution">
    <text evidence="6">The sequence shown here is derived from an EMBL/GenBank/DDBJ whole genome shotgun (WGS) entry which is preliminary data.</text>
</comment>
<dbReference type="PANTHER" id="PTHR10996">
    <property type="entry name" value="2-HYDROXYACID DEHYDROGENASE-RELATED"/>
    <property type="match status" value="1"/>
</dbReference>
<sequence>MKPKVYITRQIPEPALSKLREDCEVLMWEREDTPVPRDVLEREIARVNGLLCMLTEAVNQDLLIKAKKLRVISQMAVGYDNIDVEAATRRGIMVANTPDVLTETTADLTFALLLATARRVVESAGFLRRGEWKTWSPMLLTGQDVFGAVIGIIGLGRIGEAVARRAKGFNMKVLYHNRNRKPEAERKYGLIYADLDSLLKQSDFVCILTPYTPETRNLISERELALMKKNSVLINTARGGIVNEAALYNALKNGQIWAAGLDVFQQEPVPLENPLLSLSNVIALPHIGSASINTRVKMAKMAANHLLQGLRGERPAHLVNPEVWSADGEFL</sequence>
<dbReference type="InterPro" id="IPR029753">
    <property type="entry name" value="D-isomer_DH_CS"/>
</dbReference>
<evidence type="ECO:0000256" key="2">
    <source>
        <dbReference type="ARBA" id="ARBA00023002"/>
    </source>
</evidence>
<evidence type="ECO:0000313" key="7">
    <source>
        <dbReference type="Proteomes" id="UP000535491"/>
    </source>
</evidence>
<dbReference type="SUPFAM" id="SSF51735">
    <property type="entry name" value="NAD(P)-binding Rossmann-fold domains"/>
    <property type="match status" value="1"/>
</dbReference>
<gene>
    <name evidence="6" type="ORF">H1191_14045</name>
</gene>
<dbReference type="InterPro" id="IPR029752">
    <property type="entry name" value="D-isomer_DH_CS1"/>
</dbReference>
<dbReference type="Pfam" id="PF00389">
    <property type="entry name" value="2-Hacid_dh"/>
    <property type="match status" value="1"/>
</dbReference>
<dbReference type="InterPro" id="IPR006140">
    <property type="entry name" value="D-isomer_DH_NAD-bd"/>
</dbReference>
<name>A0A7W2A972_9BACL</name>
<dbReference type="InterPro" id="IPR006139">
    <property type="entry name" value="D-isomer_2_OHA_DH_cat_dom"/>
</dbReference>
<dbReference type="FunFam" id="3.40.50.720:FF:000462">
    <property type="entry name" value="Glyoxylate reductase (NADP+)"/>
    <property type="match status" value="1"/>
</dbReference>
<dbReference type="GO" id="GO:0030267">
    <property type="term" value="F:glyoxylate reductase (NADPH) activity"/>
    <property type="evidence" value="ECO:0007669"/>
    <property type="project" value="TreeGrafter"/>
</dbReference>
<dbReference type="PROSITE" id="PS00065">
    <property type="entry name" value="D_2_HYDROXYACID_DH_1"/>
    <property type="match status" value="1"/>
</dbReference>
<dbReference type="GO" id="GO:0005829">
    <property type="term" value="C:cytosol"/>
    <property type="evidence" value="ECO:0007669"/>
    <property type="project" value="TreeGrafter"/>
</dbReference>
<dbReference type="Gene3D" id="3.40.50.720">
    <property type="entry name" value="NAD(P)-binding Rossmann-like Domain"/>
    <property type="match status" value="2"/>
</dbReference>
<feature type="domain" description="D-isomer specific 2-hydroxyacid dehydrogenase catalytic" evidence="4">
    <location>
        <begin position="5"/>
        <end position="320"/>
    </location>
</feature>
<accession>A0A7W2A972</accession>
<dbReference type="CDD" id="cd05301">
    <property type="entry name" value="GDH"/>
    <property type="match status" value="1"/>
</dbReference>
<dbReference type="InterPro" id="IPR050223">
    <property type="entry name" value="D-isomer_2-hydroxyacid_DH"/>
</dbReference>
<dbReference type="GO" id="GO:0051287">
    <property type="term" value="F:NAD binding"/>
    <property type="evidence" value="ECO:0007669"/>
    <property type="project" value="InterPro"/>
</dbReference>
<dbReference type="SUPFAM" id="SSF52283">
    <property type="entry name" value="Formate/glycerate dehydrogenase catalytic domain-like"/>
    <property type="match status" value="1"/>
</dbReference>
<evidence type="ECO:0000259" key="5">
    <source>
        <dbReference type="Pfam" id="PF02826"/>
    </source>
</evidence>
<proteinExistence type="inferred from homology"/>
<evidence type="ECO:0000256" key="3">
    <source>
        <dbReference type="RuleBase" id="RU003719"/>
    </source>
</evidence>
<evidence type="ECO:0000313" key="6">
    <source>
        <dbReference type="EMBL" id="MBA4495425.1"/>
    </source>
</evidence>
<dbReference type="AlphaFoldDB" id="A0A7W2A972"/>
<feature type="domain" description="D-isomer specific 2-hydroxyacid dehydrogenase NAD-binding" evidence="5">
    <location>
        <begin position="110"/>
        <end position="288"/>
    </location>
</feature>
<evidence type="ECO:0000259" key="4">
    <source>
        <dbReference type="Pfam" id="PF00389"/>
    </source>
</evidence>
<dbReference type="Proteomes" id="UP000535491">
    <property type="component" value="Unassembled WGS sequence"/>
</dbReference>
<dbReference type="PANTHER" id="PTHR10996:SF283">
    <property type="entry name" value="GLYOXYLATE_HYDROXYPYRUVATE REDUCTASE B"/>
    <property type="match status" value="1"/>
</dbReference>
<evidence type="ECO:0000256" key="1">
    <source>
        <dbReference type="ARBA" id="ARBA00005854"/>
    </source>
</evidence>
<reference evidence="6 7" key="1">
    <citation type="submission" date="2020-07" db="EMBL/GenBank/DDBJ databases">
        <authorList>
            <person name="Feng H."/>
        </authorList>
    </citation>
    <scope>NUCLEOTIDE SEQUENCE [LARGE SCALE GENOMIC DNA]</scope>
    <source>
        <strain evidence="7">s-10</strain>
    </source>
</reference>
<dbReference type="GO" id="GO:0016618">
    <property type="term" value="F:hydroxypyruvate reductase [NAD(P)H] activity"/>
    <property type="evidence" value="ECO:0007669"/>
    <property type="project" value="TreeGrafter"/>
</dbReference>
<comment type="similarity">
    <text evidence="1 3">Belongs to the D-isomer specific 2-hydroxyacid dehydrogenase family.</text>
</comment>
<dbReference type="RefSeq" id="WP_181752856.1">
    <property type="nucleotide sequence ID" value="NZ_JACEIQ010000015.1"/>
</dbReference>
<dbReference type="InterPro" id="IPR036291">
    <property type="entry name" value="NAD(P)-bd_dom_sf"/>
</dbReference>
<protein>
    <submittedName>
        <fullName evidence="6">D-glycerate dehydrogenase</fullName>
    </submittedName>
</protein>
<dbReference type="Pfam" id="PF02826">
    <property type="entry name" value="2-Hacid_dh_C"/>
    <property type="match status" value="1"/>
</dbReference>
<dbReference type="PROSITE" id="PS00671">
    <property type="entry name" value="D_2_HYDROXYACID_DH_3"/>
    <property type="match status" value="1"/>
</dbReference>